<dbReference type="InterPro" id="IPR024289">
    <property type="entry name" value="DUF3828"/>
</dbReference>
<comment type="caution">
    <text evidence="3">The sequence shown here is derived from an EMBL/GenBank/DDBJ whole genome shotgun (WGS) entry which is preliminary data.</text>
</comment>
<dbReference type="RefSeq" id="WP_244319914.1">
    <property type="nucleotide sequence ID" value="NZ_JAPMLU010000001.1"/>
</dbReference>
<evidence type="ECO:0000256" key="1">
    <source>
        <dbReference type="SAM" id="SignalP"/>
    </source>
</evidence>
<dbReference type="EMBL" id="JAPMLV010000001">
    <property type="protein sequence ID" value="MCX8302956.1"/>
    <property type="molecule type" value="Genomic_DNA"/>
</dbReference>
<dbReference type="Pfam" id="PF12883">
    <property type="entry name" value="DUF3828"/>
    <property type="match status" value="1"/>
</dbReference>
<evidence type="ECO:0000313" key="4">
    <source>
        <dbReference type="Proteomes" id="UP001163211"/>
    </source>
</evidence>
<feature type="chain" id="PRO_5046311435" evidence="1">
    <location>
        <begin position="25"/>
        <end position="164"/>
    </location>
</feature>
<name>A0ABT3XAV5_9ENTR</name>
<keyword evidence="1" id="KW-0732">Signal</keyword>
<protein>
    <submittedName>
        <fullName evidence="3">YbjP/YqhG family protein</fullName>
    </submittedName>
</protein>
<feature type="signal peptide" evidence="1">
    <location>
        <begin position="1"/>
        <end position="24"/>
    </location>
</feature>
<evidence type="ECO:0000313" key="3">
    <source>
        <dbReference type="EMBL" id="MCX8302956.1"/>
    </source>
</evidence>
<reference evidence="3" key="1">
    <citation type="submission" date="2022-11" db="EMBL/GenBank/DDBJ databases">
        <title>The draft genomes of two Enterobacter strains.</title>
        <authorList>
            <person name="He Y."/>
            <person name="Wu S."/>
            <person name="Feng Y."/>
            <person name="Zong Z."/>
        </authorList>
    </citation>
    <scope>NUCLEOTIDE SEQUENCE</scope>
    <source>
        <strain evidence="3">155092</strain>
    </source>
</reference>
<organism evidence="3 4">
    <name type="scientific">Enterobacter pseudoroggenkampii</name>
    <dbReference type="NCBI Taxonomy" id="2996112"/>
    <lineage>
        <taxon>Bacteria</taxon>
        <taxon>Pseudomonadati</taxon>
        <taxon>Pseudomonadota</taxon>
        <taxon>Gammaproteobacteria</taxon>
        <taxon>Enterobacterales</taxon>
        <taxon>Enterobacteriaceae</taxon>
        <taxon>Enterobacter</taxon>
    </lineage>
</organism>
<dbReference type="PROSITE" id="PS51257">
    <property type="entry name" value="PROKAR_LIPOPROTEIN"/>
    <property type="match status" value="1"/>
</dbReference>
<evidence type="ECO:0000259" key="2">
    <source>
        <dbReference type="Pfam" id="PF12883"/>
    </source>
</evidence>
<feature type="domain" description="DUF3828" evidence="2">
    <location>
        <begin position="24"/>
        <end position="140"/>
    </location>
</feature>
<gene>
    <name evidence="3" type="ORF">OTG14_08235</name>
</gene>
<proteinExistence type="predicted"/>
<keyword evidence="4" id="KW-1185">Reference proteome</keyword>
<sequence>MMRGIIITLPLLLSACTCVPQQNAAERAEEFYSTYLTFFAESDSEYPQLREYVAADTLSRLNEIESIPEQEILGSDYFAYIQDYDPSWVKRLEVGVAHQFINGEVLPVRIGIENGGFLNLEVYMRREDGKWKIYRVSDVTDRYEHPIFNAGAITRAKSLTESGL</sequence>
<accession>A0ABT3XAV5</accession>
<dbReference type="Gene3D" id="3.10.450.50">
    <property type="match status" value="1"/>
</dbReference>
<dbReference type="Proteomes" id="UP001163211">
    <property type="component" value="Unassembled WGS sequence"/>
</dbReference>